<evidence type="ECO:0000313" key="6">
    <source>
        <dbReference type="EMBL" id="KAF2122277.1"/>
    </source>
</evidence>
<evidence type="ECO:0000256" key="4">
    <source>
        <dbReference type="PROSITE-ProRule" id="PRU00134"/>
    </source>
</evidence>
<proteinExistence type="predicted"/>
<name>A0A6A5ZTX8_9PLEO</name>
<dbReference type="GO" id="GO:0000981">
    <property type="term" value="F:DNA-binding transcription factor activity, RNA polymerase II-specific"/>
    <property type="evidence" value="ECO:0007669"/>
    <property type="project" value="TreeGrafter"/>
</dbReference>
<dbReference type="Gene3D" id="6.10.140.2220">
    <property type="match status" value="1"/>
</dbReference>
<dbReference type="SUPFAM" id="SSF144232">
    <property type="entry name" value="HIT/MYND zinc finger-like"/>
    <property type="match status" value="1"/>
</dbReference>
<evidence type="ECO:0000256" key="3">
    <source>
        <dbReference type="ARBA" id="ARBA00022833"/>
    </source>
</evidence>
<evidence type="ECO:0000256" key="1">
    <source>
        <dbReference type="ARBA" id="ARBA00022723"/>
    </source>
</evidence>
<keyword evidence="1" id="KW-0479">Metal-binding</keyword>
<reference evidence="6" key="1">
    <citation type="journal article" date="2020" name="Stud. Mycol.">
        <title>101 Dothideomycetes genomes: a test case for predicting lifestyles and emergence of pathogens.</title>
        <authorList>
            <person name="Haridas S."/>
            <person name="Albert R."/>
            <person name="Binder M."/>
            <person name="Bloem J."/>
            <person name="Labutti K."/>
            <person name="Salamov A."/>
            <person name="Andreopoulos B."/>
            <person name="Baker S."/>
            <person name="Barry K."/>
            <person name="Bills G."/>
            <person name="Bluhm B."/>
            <person name="Cannon C."/>
            <person name="Castanera R."/>
            <person name="Culley D."/>
            <person name="Daum C."/>
            <person name="Ezra D."/>
            <person name="Gonzalez J."/>
            <person name="Henrissat B."/>
            <person name="Kuo A."/>
            <person name="Liang C."/>
            <person name="Lipzen A."/>
            <person name="Lutzoni F."/>
            <person name="Magnuson J."/>
            <person name="Mondo S."/>
            <person name="Nolan M."/>
            <person name="Ohm R."/>
            <person name="Pangilinan J."/>
            <person name="Park H.-J."/>
            <person name="Ramirez L."/>
            <person name="Alfaro M."/>
            <person name="Sun H."/>
            <person name="Tritt A."/>
            <person name="Yoshinaga Y."/>
            <person name="Zwiers L.-H."/>
            <person name="Turgeon B."/>
            <person name="Goodwin S."/>
            <person name="Spatafora J."/>
            <person name="Crous P."/>
            <person name="Grigoriev I."/>
        </authorList>
    </citation>
    <scope>NUCLEOTIDE SEQUENCE</scope>
    <source>
        <strain evidence="6">CBS 627.86</strain>
    </source>
</reference>
<dbReference type="InterPro" id="IPR024119">
    <property type="entry name" value="TF_DEAF-1"/>
</dbReference>
<accession>A0A6A5ZTX8</accession>
<keyword evidence="2 4" id="KW-0863">Zinc-finger</keyword>
<dbReference type="AlphaFoldDB" id="A0A6A5ZTX8"/>
<dbReference type="Proteomes" id="UP000799770">
    <property type="component" value="Unassembled WGS sequence"/>
</dbReference>
<organism evidence="6 7">
    <name type="scientific">Lophiotrema nucula</name>
    <dbReference type="NCBI Taxonomy" id="690887"/>
    <lineage>
        <taxon>Eukaryota</taxon>
        <taxon>Fungi</taxon>
        <taxon>Dikarya</taxon>
        <taxon>Ascomycota</taxon>
        <taxon>Pezizomycotina</taxon>
        <taxon>Dothideomycetes</taxon>
        <taxon>Pleosporomycetidae</taxon>
        <taxon>Pleosporales</taxon>
        <taxon>Lophiotremataceae</taxon>
        <taxon>Lophiotrema</taxon>
    </lineage>
</organism>
<dbReference type="PROSITE" id="PS01360">
    <property type="entry name" value="ZF_MYND_1"/>
    <property type="match status" value="1"/>
</dbReference>
<dbReference type="EMBL" id="ML977311">
    <property type="protein sequence ID" value="KAF2122277.1"/>
    <property type="molecule type" value="Genomic_DNA"/>
</dbReference>
<dbReference type="Pfam" id="PF01753">
    <property type="entry name" value="zf-MYND"/>
    <property type="match status" value="1"/>
</dbReference>
<keyword evidence="7" id="KW-1185">Reference proteome</keyword>
<dbReference type="PROSITE" id="PS50865">
    <property type="entry name" value="ZF_MYND_2"/>
    <property type="match status" value="1"/>
</dbReference>
<evidence type="ECO:0000259" key="5">
    <source>
        <dbReference type="PROSITE" id="PS50865"/>
    </source>
</evidence>
<sequence length="239" mass="27278">MADNLCEVCPKTGDQRCSRCRQVRYCSHQCQRAAWVKHKLVCDSATEFNSQDRPTPDAAEVYYRRALLFDPEKTKPNFIWLKFKLEQVDGHFVEQPQLDAVGIDEPDIEDFMIQKHPVLDRTLPHTIRLRFRDNFLSDGSKANAPVQSLKTKHDWRGPMVAYAMKGTEGIEDLRESDDLDATDFPSIVSFLKVYGDERPLTTTRITNEDLKNMSPAERAGGIIFDSATGSFYNSAGRRL</sequence>
<dbReference type="PANTHER" id="PTHR10237:SF14">
    <property type="entry name" value="MYND-TYPE DOMAIN-CONTAINING PROTEIN"/>
    <property type="match status" value="1"/>
</dbReference>
<dbReference type="InterPro" id="IPR002893">
    <property type="entry name" value="Znf_MYND"/>
</dbReference>
<keyword evidence="3" id="KW-0862">Zinc</keyword>
<protein>
    <recommendedName>
        <fullName evidence="5">MYND-type domain-containing protein</fullName>
    </recommendedName>
</protein>
<evidence type="ECO:0000313" key="7">
    <source>
        <dbReference type="Proteomes" id="UP000799770"/>
    </source>
</evidence>
<gene>
    <name evidence="6" type="ORF">BDV96DRAFT_640331</name>
</gene>
<dbReference type="GO" id="GO:0008270">
    <property type="term" value="F:zinc ion binding"/>
    <property type="evidence" value="ECO:0007669"/>
    <property type="project" value="UniProtKB-KW"/>
</dbReference>
<dbReference type="OrthoDB" id="437457at2759"/>
<feature type="domain" description="MYND-type" evidence="5">
    <location>
        <begin position="6"/>
        <end position="42"/>
    </location>
</feature>
<evidence type="ECO:0000256" key="2">
    <source>
        <dbReference type="ARBA" id="ARBA00022771"/>
    </source>
</evidence>
<dbReference type="PANTHER" id="PTHR10237">
    <property type="entry name" value="DEFORMED EPIDERMAL AUTOREGULATORY FACTOR 1 HOMOLOG SUPPRESSIN"/>
    <property type="match status" value="1"/>
</dbReference>
<dbReference type="GO" id="GO:0005634">
    <property type="term" value="C:nucleus"/>
    <property type="evidence" value="ECO:0007669"/>
    <property type="project" value="TreeGrafter"/>
</dbReference>